<dbReference type="PROSITE" id="PS01137">
    <property type="entry name" value="TATD_1"/>
    <property type="match status" value="1"/>
</dbReference>
<dbReference type="NCBIfam" id="TIGR00010">
    <property type="entry name" value="YchF/TatD family DNA exonuclease"/>
    <property type="match status" value="1"/>
</dbReference>
<evidence type="ECO:0000313" key="4">
    <source>
        <dbReference type="EMBL" id="CAK8163413.1"/>
    </source>
</evidence>
<evidence type="ECO:0000256" key="2">
    <source>
        <dbReference type="ARBA" id="ARBA00022723"/>
    </source>
</evidence>
<dbReference type="GO" id="GO:0016787">
    <property type="term" value="F:hydrolase activity"/>
    <property type="evidence" value="ECO:0007669"/>
    <property type="project" value="UniProtKB-KW"/>
</dbReference>
<dbReference type="InterPro" id="IPR015991">
    <property type="entry name" value="TatD/YcfH-like"/>
</dbReference>
<dbReference type="EC" id="3.1.-.-" evidence="4"/>
<dbReference type="Proteomes" id="UP001314181">
    <property type="component" value="Unassembled WGS sequence"/>
</dbReference>
<dbReference type="Pfam" id="PF01026">
    <property type="entry name" value="TatD_DNase"/>
    <property type="match status" value="1"/>
</dbReference>
<keyword evidence="3 4" id="KW-0378">Hydrolase</keyword>
<accession>A0ABM9N8Z7</accession>
<dbReference type="PANTHER" id="PTHR46124:SF2">
    <property type="entry name" value="D-AMINOACYL-TRNA DEACYLASE"/>
    <property type="match status" value="1"/>
</dbReference>
<dbReference type="EMBL" id="CAWVOK010000029">
    <property type="protein sequence ID" value="CAK8163413.1"/>
    <property type="molecule type" value="Genomic_DNA"/>
</dbReference>
<keyword evidence="5" id="KW-1185">Reference proteome</keyword>
<name>A0ABM9N8Z7_9RICK</name>
<organism evidence="4 5">
    <name type="scientific">Candidatus Xenohaliotis californiensis</name>
    <dbReference type="NCBI Taxonomy" id="84677"/>
    <lineage>
        <taxon>Bacteria</taxon>
        <taxon>Pseudomonadati</taxon>
        <taxon>Pseudomonadota</taxon>
        <taxon>Alphaproteobacteria</taxon>
        <taxon>Rickettsiales</taxon>
        <taxon>Anaplasmataceae</taxon>
        <taxon>Candidatus Xenohaliotis</taxon>
    </lineage>
</organism>
<evidence type="ECO:0000256" key="1">
    <source>
        <dbReference type="ARBA" id="ARBA00009275"/>
    </source>
</evidence>
<dbReference type="PROSITE" id="PS01091">
    <property type="entry name" value="TATD_3"/>
    <property type="match status" value="1"/>
</dbReference>
<sequence length="259" mass="29218">MLVDSHCHLDYEPLDSITSLIKRAKESGVHVMQTICTKKTGVSNIIKIIETHKEVFGSVGTHPLEIEKGEAMTCSEIIDIANHSKIIGIGETGLDYHYSKTNHEIQKKVFLEHIRASSITKLPIIIHSRDADIDMIEILKRELVKNPFTGVMHCFTSSAELALQAIEAGLYISFSGIITFKNTEQLHHTIKLLPLDKILIETDSPYLTPIPFRGKKNEPANLKYTALKMAEIINISFDELSKITTENFYKLFNKTKNNN</sequence>
<comment type="similarity">
    <text evidence="1">Belongs to the metallo-dependent hydrolases superfamily. TatD-type hydrolase family.</text>
</comment>
<evidence type="ECO:0000313" key="5">
    <source>
        <dbReference type="Proteomes" id="UP001314181"/>
    </source>
</evidence>
<dbReference type="PIRSF" id="PIRSF005902">
    <property type="entry name" value="DNase_TatD"/>
    <property type="match status" value="1"/>
</dbReference>
<comment type="caution">
    <text evidence="4">The sequence shown here is derived from an EMBL/GenBank/DDBJ whole genome shotgun (WGS) entry which is preliminary data.</text>
</comment>
<dbReference type="CDD" id="cd01310">
    <property type="entry name" value="TatD_DNAse"/>
    <property type="match status" value="1"/>
</dbReference>
<dbReference type="SUPFAM" id="SSF51556">
    <property type="entry name" value="Metallo-dependent hydrolases"/>
    <property type="match status" value="1"/>
</dbReference>
<dbReference type="Gene3D" id="3.20.20.140">
    <property type="entry name" value="Metal-dependent hydrolases"/>
    <property type="match status" value="1"/>
</dbReference>
<dbReference type="InterPro" id="IPR001130">
    <property type="entry name" value="TatD-like"/>
</dbReference>
<dbReference type="PANTHER" id="PTHR46124">
    <property type="entry name" value="D-AMINOACYL-TRNA DEACYLASE"/>
    <property type="match status" value="1"/>
</dbReference>
<dbReference type="InterPro" id="IPR018228">
    <property type="entry name" value="DNase_TatD-rel_CS"/>
</dbReference>
<keyword evidence="2" id="KW-0479">Metal-binding</keyword>
<protein>
    <submittedName>
        <fullName evidence="4">Uncharacterized metal-dependent hydrolase BUsg_343</fullName>
        <ecNumber evidence="4">3.1.-.-</ecNumber>
    </submittedName>
</protein>
<reference evidence="4 5" key="1">
    <citation type="submission" date="2024-01" db="EMBL/GenBank/DDBJ databases">
        <authorList>
            <person name="Kunselman E."/>
        </authorList>
    </citation>
    <scope>NUCLEOTIDE SEQUENCE [LARGE SCALE GENOMIC DNA]</scope>
    <source>
        <strain evidence="4">2 abalone samples</strain>
    </source>
</reference>
<dbReference type="InterPro" id="IPR032466">
    <property type="entry name" value="Metal_Hydrolase"/>
</dbReference>
<evidence type="ECO:0000256" key="3">
    <source>
        <dbReference type="ARBA" id="ARBA00022801"/>
    </source>
</evidence>
<proteinExistence type="inferred from homology"/>
<dbReference type="RefSeq" id="WP_338364605.1">
    <property type="nucleotide sequence ID" value="NZ_CAWVOK010000029.1"/>
</dbReference>
<gene>
    <name evidence="4" type="ORF">CAXC1_30015</name>
</gene>